<protein>
    <recommendedName>
        <fullName evidence="5">Protein kinase domain-containing protein</fullName>
    </recommendedName>
</protein>
<dbReference type="InterPro" id="IPR051177">
    <property type="entry name" value="CIK-Related_Protein"/>
</dbReference>
<evidence type="ECO:0000313" key="3">
    <source>
        <dbReference type="EMBL" id="GMT10234.1"/>
    </source>
</evidence>
<evidence type="ECO:0000256" key="2">
    <source>
        <dbReference type="SAM" id="MobiDB-lite"/>
    </source>
</evidence>
<reference evidence="3" key="1">
    <citation type="submission" date="2023-10" db="EMBL/GenBank/DDBJ databases">
        <title>Genome assembly of Pristionchus species.</title>
        <authorList>
            <person name="Yoshida K."/>
            <person name="Sommer R.J."/>
        </authorList>
    </citation>
    <scope>NUCLEOTIDE SEQUENCE</scope>
    <source>
        <strain evidence="3">RS5133</strain>
    </source>
</reference>
<feature type="compositionally biased region" description="Low complexity" evidence="2">
    <location>
        <begin position="640"/>
        <end position="650"/>
    </location>
</feature>
<dbReference type="PANTHER" id="PTHR12984">
    <property type="entry name" value="SCY1-RELATED S/T PROTEIN KINASE-LIKE"/>
    <property type="match status" value="1"/>
</dbReference>
<feature type="region of interest" description="Disordered" evidence="2">
    <location>
        <begin position="585"/>
        <end position="839"/>
    </location>
</feature>
<dbReference type="InterPro" id="IPR016024">
    <property type="entry name" value="ARM-type_fold"/>
</dbReference>
<dbReference type="PANTHER" id="PTHR12984:SF3">
    <property type="entry name" value="N-TERMINAL KINASE-LIKE PROTEIN"/>
    <property type="match status" value="1"/>
</dbReference>
<feature type="compositionally biased region" description="Low complexity" evidence="2">
    <location>
        <begin position="724"/>
        <end position="753"/>
    </location>
</feature>
<feature type="compositionally biased region" description="Low complexity" evidence="2">
    <location>
        <begin position="585"/>
        <end position="598"/>
    </location>
</feature>
<feature type="compositionally biased region" description="Acidic residues" evidence="2">
    <location>
        <begin position="599"/>
        <end position="611"/>
    </location>
</feature>
<gene>
    <name evidence="3" type="ORF">PFISCL1PPCAC_1531</name>
</gene>
<dbReference type="Gene3D" id="1.25.10.10">
    <property type="entry name" value="Leucine-rich Repeat Variant"/>
    <property type="match status" value="1"/>
</dbReference>
<comment type="caution">
    <text evidence="3">The sequence shown here is derived from an EMBL/GenBank/DDBJ whole genome shotgun (WGS) entry which is preliminary data.</text>
</comment>
<dbReference type="SUPFAM" id="SSF56112">
    <property type="entry name" value="Protein kinase-like (PK-like)"/>
    <property type="match status" value="1"/>
</dbReference>
<feature type="compositionally biased region" description="Low complexity" evidence="2">
    <location>
        <begin position="764"/>
        <end position="785"/>
    </location>
</feature>
<dbReference type="PROSITE" id="PS50077">
    <property type="entry name" value="HEAT_REPEAT"/>
    <property type="match status" value="1"/>
</dbReference>
<dbReference type="InterPro" id="IPR011009">
    <property type="entry name" value="Kinase-like_dom_sf"/>
</dbReference>
<dbReference type="Gene3D" id="3.30.200.20">
    <property type="entry name" value="Phosphorylase Kinase, domain 1"/>
    <property type="match status" value="1"/>
</dbReference>
<evidence type="ECO:0008006" key="5">
    <source>
        <dbReference type="Google" id="ProtNLM"/>
    </source>
</evidence>
<dbReference type="Proteomes" id="UP001432322">
    <property type="component" value="Unassembled WGS sequence"/>
</dbReference>
<keyword evidence="4" id="KW-1185">Reference proteome</keyword>
<feature type="non-terminal residue" evidence="3">
    <location>
        <position position="1"/>
    </location>
</feature>
<dbReference type="Gene3D" id="1.10.510.10">
    <property type="entry name" value="Transferase(Phosphotransferase) domain 1"/>
    <property type="match status" value="1"/>
</dbReference>
<feature type="repeat" description="HEAT" evidence="1">
    <location>
        <begin position="471"/>
        <end position="505"/>
    </location>
</feature>
<dbReference type="SUPFAM" id="SSF48371">
    <property type="entry name" value="ARM repeat"/>
    <property type="match status" value="1"/>
</dbReference>
<dbReference type="InterPro" id="IPR011989">
    <property type="entry name" value="ARM-like"/>
</dbReference>
<name>A0AAV5UT17_9BILA</name>
<organism evidence="3 4">
    <name type="scientific">Pristionchus fissidentatus</name>
    <dbReference type="NCBI Taxonomy" id="1538716"/>
    <lineage>
        <taxon>Eukaryota</taxon>
        <taxon>Metazoa</taxon>
        <taxon>Ecdysozoa</taxon>
        <taxon>Nematoda</taxon>
        <taxon>Chromadorea</taxon>
        <taxon>Rhabditida</taxon>
        <taxon>Rhabditina</taxon>
        <taxon>Diplogasteromorpha</taxon>
        <taxon>Diplogasteroidea</taxon>
        <taxon>Neodiplogasteridae</taxon>
        <taxon>Pristionchus</taxon>
    </lineage>
</organism>
<feature type="compositionally biased region" description="Low complexity" evidence="2">
    <location>
        <begin position="680"/>
        <end position="698"/>
    </location>
</feature>
<feature type="compositionally biased region" description="Basic and acidic residues" evidence="2">
    <location>
        <begin position="786"/>
        <end position="808"/>
    </location>
</feature>
<proteinExistence type="predicted"/>
<dbReference type="InterPro" id="IPR021133">
    <property type="entry name" value="HEAT_type_2"/>
</dbReference>
<sequence length="839" mass="89924">GGMASFLSSLISRDPRASFGYEIPSSTIANIDGVQLGNSVKKGEADEVSVFWGPPDCASLRVQTQKLKTMRHPNILTFVDSLEVDNTLYLVTEQCMPLSVYMRDAKLNGDQRESVVAWGIYQVMSCLKFLHEANISHESIRRSIYVTQAGDWKIAGLHRATSFTSPRSDLNQLGFVLWELFNGFNDGMERAEPPGKIPKKLHDLYKRVTTPAAAKQTVAELLRELRSTGGFCKSRYVDTLLFLEEFQLKESNEKGAFFNQLREHLDAFPDDVAKYKILPRLIHTYEYGDAGPNILIPMFKLGRLLSEEEYQRRIVPCLVKLFGSPDRTTRVKLLEKIDEFAPHLTPAIVNEKIYGNLSQGFIDTSPAVRESTVKAMVVLAEKLNSHNLNTDLMKYLAKLQGTDEHGGIRTNTTICLGKIAHLLDPSCRPRILLGAFTRGLKDPFPPARMAAVLALSATQHFYALIEAANRVLPALAPLTCDPEKQVRDQAFSALKGFMEKLEKASENPACIPELEAAVKAGGKGLLGSDKVPQWASWALKSLSGKFYKGPTPAQPGDPVDPKTAAAATGAAGGTAAVGGSAAAAGRKPAAAPAASSSGWDDDEDEWKDAEEGEAKKNEGWGEEEEWEMESKPTPPKPVIKKPAAAAARPAAGGGKMQLGGGKKPVQKTMEEDLDELLGISSSRKTSAASSVNAAHAASSGGGWDDFGEDEFGAPTATPPHAVKKSSPAPAVPAVKPAASKFAAAAPAASSNDGWGDGGEDGWGDDAPSPAVPAAKVAAPFAAAAAGDKEARRAEMAARNEARKKELAAKRATRTGGMKLTSTKPDVPPELNDGWGSSGW</sequence>
<accession>A0AAV5UT17</accession>
<evidence type="ECO:0000313" key="4">
    <source>
        <dbReference type="Proteomes" id="UP001432322"/>
    </source>
</evidence>
<dbReference type="AlphaFoldDB" id="A0AAV5UT17"/>
<evidence type="ECO:0000256" key="1">
    <source>
        <dbReference type="PROSITE-ProRule" id="PRU00103"/>
    </source>
</evidence>
<dbReference type="EMBL" id="BTSY01000001">
    <property type="protein sequence ID" value="GMT10234.1"/>
    <property type="molecule type" value="Genomic_DNA"/>
</dbReference>
<feature type="compositionally biased region" description="Gly residues" evidence="2">
    <location>
        <begin position="651"/>
        <end position="662"/>
    </location>
</feature>